<dbReference type="OrthoDB" id="408631at2759"/>
<sequence length="209" mass="23715">SAGSWSVSAHILSPLSKGLFKRAIMESGAQFDSKERDVVNKTEAISQGKAMATQLKCNETENWIQCLRRADANDILKCETQFPINPLFETEFLPITAQQAFDQKKFNTDIDLLVGITHDEASGCPTYLFAKRLAQTVKESQRVYFYELFYGSEYFGKQSGHYDSDWPQLLNDNPMGMPKVHGIDPTNLTLILNDPFHQTCDGVWARYFL</sequence>
<keyword evidence="2" id="KW-0719">Serine esterase</keyword>
<dbReference type="EMBL" id="CAJPIZ010011333">
    <property type="protein sequence ID" value="CAG2113084.1"/>
    <property type="molecule type" value="Genomic_DNA"/>
</dbReference>
<keyword evidence="4" id="KW-0325">Glycoprotein</keyword>
<dbReference type="EMBL" id="OC865908">
    <property type="protein sequence ID" value="CAD7632654.1"/>
    <property type="molecule type" value="Genomic_DNA"/>
</dbReference>
<name>A0A7R9Q588_9ACAR</name>
<evidence type="ECO:0000256" key="3">
    <source>
        <dbReference type="ARBA" id="ARBA00022801"/>
    </source>
</evidence>
<dbReference type="InterPro" id="IPR050654">
    <property type="entry name" value="AChE-related_enzymes"/>
</dbReference>
<comment type="similarity">
    <text evidence="1">Belongs to the type-B carboxylesterase/lipase family.</text>
</comment>
<evidence type="ECO:0000256" key="1">
    <source>
        <dbReference type="ARBA" id="ARBA00005964"/>
    </source>
</evidence>
<dbReference type="Pfam" id="PF00135">
    <property type="entry name" value="COesterase"/>
    <property type="match status" value="1"/>
</dbReference>
<evidence type="ECO:0000313" key="6">
    <source>
        <dbReference type="EMBL" id="CAD7632654.1"/>
    </source>
</evidence>
<dbReference type="GO" id="GO:0006581">
    <property type="term" value="P:acetylcholine catabolic process"/>
    <property type="evidence" value="ECO:0007669"/>
    <property type="project" value="TreeGrafter"/>
</dbReference>
<dbReference type="InterPro" id="IPR002018">
    <property type="entry name" value="CarbesteraseB"/>
</dbReference>
<dbReference type="Gene3D" id="3.40.50.1820">
    <property type="entry name" value="alpha/beta hydrolase"/>
    <property type="match status" value="1"/>
</dbReference>
<dbReference type="AlphaFoldDB" id="A0A7R9Q588"/>
<accession>A0A7R9Q588</accession>
<dbReference type="PANTHER" id="PTHR43918">
    <property type="entry name" value="ACETYLCHOLINESTERASE"/>
    <property type="match status" value="1"/>
</dbReference>
<dbReference type="InterPro" id="IPR029058">
    <property type="entry name" value="AB_hydrolase_fold"/>
</dbReference>
<organism evidence="6">
    <name type="scientific">Medioppia subpectinata</name>
    <dbReference type="NCBI Taxonomy" id="1979941"/>
    <lineage>
        <taxon>Eukaryota</taxon>
        <taxon>Metazoa</taxon>
        <taxon>Ecdysozoa</taxon>
        <taxon>Arthropoda</taxon>
        <taxon>Chelicerata</taxon>
        <taxon>Arachnida</taxon>
        <taxon>Acari</taxon>
        <taxon>Acariformes</taxon>
        <taxon>Sarcoptiformes</taxon>
        <taxon>Oribatida</taxon>
        <taxon>Brachypylina</taxon>
        <taxon>Oppioidea</taxon>
        <taxon>Oppiidae</taxon>
        <taxon>Medioppia</taxon>
    </lineage>
</organism>
<dbReference type="SUPFAM" id="SSF53474">
    <property type="entry name" value="alpha/beta-Hydrolases"/>
    <property type="match status" value="1"/>
</dbReference>
<dbReference type="Proteomes" id="UP000759131">
    <property type="component" value="Unassembled WGS sequence"/>
</dbReference>
<dbReference type="GO" id="GO:0005886">
    <property type="term" value="C:plasma membrane"/>
    <property type="evidence" value="ECO:0007669"/>
    <property type="project" value="TreeGrafter"/>
</dbReference>
<evidence type="ECO:0000256" key="4">
    <source>
        <dbReference type="ARBA" id="ARBA00023180"/>
    </source>
</evidence>
<feature type="non-terminal residue" evidence="6">
    <location>
        <position position="1"/>
    </location>
</feature>
<dbReference type="GO" id="GO:0003990">
    <property type="term" value="F:acetylcholinesterase activity"/>
    <property type="evidence" value="ECO:0007669"/>
    <property type="project" value="TreeGrafter"/>
</dbReference>
<evidence type="ECO:0000313" key="7">
    <source>
        <dbReference type="Proteomes" id="UP000759131"/>
    </source>
</evidence>
<protein>
    <recommendedName>
        <fullName evidence="5">Carboxylesterase type B domain-containing protein</fullName>
    </recommendedName>
</protein>
<dbReference type="PANTHER" id="PTHR43918:SF4">
    <property type="entry name" value="CARBOXYLIC ESTER HYDROLASE"/>
    <property type="match status" value="1"/>
</dbReference>
<evidence type="ECO:0000259" key="5">
    <source>
        <dbReference type="Pfam" id="PF00135"/>
    </source>
</evidence>
<gene>
    <name evidence="6" type="ORF">OSB1V03_LOCUS13056</name>
</gene>
<proteinExistence type="inferred from homology"/>
<evidence type="ECO:0000256" key="2">
    <source>
        <dbReference type="ARBA" id="ARBA00022487"/>
    </source>
</evidence>
<feature type="domain" description="Carboxylesterase type B" evidence="5">
    <location>
        <begin position="1"/>
        <end position="135"/>
    </location>
</feature>
<keyword evidence="7" id="KW-1185">Reference proteome</keyword>
<dbReference type="GO" id="GO:0019695">
    <property type="term" value="P:choline metabolic process"/>
    <property type="evidence" value="ECO:0007669"/>
    <property type="project" value="TreeGrafter"/>
</dbReference>
<keyword evidence="3" id="KW-0378">Hydrolase</keyword>
<reference evidence="6" key="1">
    <citation type="submission" date="2020-11" db="EMBL/GenBank/DDBJ databases">
        <authorList>
            <person name="Tran Van P."/>
        </authorList>
    </citation>
    <scope>NUCLEOTIDE SEQUENCE</scope>
</reference>
<dbReference type="GO" id="GO:0005615">
    <property type="term" value="C:extracellular space"/>
    <property type="evidence" value="ECO:0007669"/>
    <property type="project" value="TreeGrafter"/>
</dbReference>